<dbReference type="AlphaFoldDB" id="A0A9N9KXG5"/>
<name>A0A9N9KXG5_9HELO</name>
<dbReference type="Proteomes" id="UP000696280">
    <property type="component" value="Unassembled WGS sequence"/>
</dbReference>
<keyword evidence="2" id="KW-1185">Reference proteome</keyword>
<evidence type="ECO:0000313" key="2">
    <source>
        <dbReference type="Proteomes" id="UP000696280"/>
    </source>
</evidence>
<protein>
    <submittedName>
        <fullName evidence="1">Uncharacterized protein</fullName>
    </submittedName>
</protein>
<accession>A0A9N9KXG5</accession>
<dbReference type="EMBL" id="CAJVRL010000065">
    <property type="protein sequence ID" value="CAG8955664.1"/>
    <property type="molecule type" value="Genomic_DNA"/>
</dbReference>
<reference evidence="1" key="1">
    <citation type="submission" date="2021-07" db="EMBL/GenBank/DDBJ databases">
        <authorList>
            <person name="Durling M."/>
        </authorList>
    </citation>
    <scope>NUCLEOTIDE SEQUENCE</scope>
</reference>
<dbReference type="OrthoDB" id="5371169at2759"/>
<sequence>MPDFGGFHSWTSKLRAFLKTPSSSTTKHSSIRAQKKRTSIPFHPVNPNLMDTSLHHVWESASGNPFLPTVGKDSHFVVGFSLLTIGLLLSGLPICGQHPINWDSSFVIHCIRCGVYDLRGWRLCLRYHSILNPIRNPKAHLLYISWGNIKIRTLSILQTQTL</sequence>
<organism evidence="1 2">
    <name type="scientific">Hymenoscyphus fraxineus</name>
    <dbReference type="NCBI Taxonomy" id="746836"/>
    <lineage>
        <taxon>Eukaryota</taxon>
        <taxon>Fungi</taxon>
        <taxon>Dikarya</taxon>
        <taxon>Ascomycota</taxon>
        <taxon>Pezizomycotina</taxon>
        <taxon>Leotiomycetes</taxon>
        <taxon>Helotiales</taxon>
        <taxon>Helotiaceae</taxon>
        <taxon>Hymenoscyphus</taxon>
    </lineage>
</organism>
<proteinExistence type="predicted"/>
<evidence type="ECO:0000313" key="1">
    <source>
        <dbReference type="EMBL" id="CAG8955664.1"/>
    </source>
</evidence>
<gene>
    <name evidence="1" type="ORF">HYFRA_00010928</name>
</gene>
<comment type="caution">
    <text evidence="1">The sequence shown here is derived from an EMBL/GenBank/DDBJ whole genome shotgun (WGS) entry which is preliminary data.</text>
</comment>